<evidence type="ECO:0000256" key="3">
    <source>
        <dbReference type="ARBA" id="ARBA00022723"/>
    </source>
</evidence>
<comment type="cofactor">
    <cofactor evidence="1">
        <name>Zn(2+)</name>
        <dbReference type="ChEBI" id="CHEBI:29105"/>
    </cofactor>
</comment>
<dbReference type="InterPro" id="IPR013785">
    <property type="entry name" value="Aldolase_TIM"/>
</dbReference>
<sequence>MGVVPAETLITVAPTGAETDKSDAPALPVTLDELVATAKACEAAGAGLIHVHIRDADARPTLDLGRLTDTVQALREGTDLVVQLSTGGAVTDPFEHRLRVLDADPDSCSLTCGTVNFGSDVFMNPWDFMVELYRKTQALEVVPEFELFDLGHVAALNRLLDKEGLPYGGKVHCDLVLGVPGGAPGTTESVVTMARMLPEGATWSATGVGRSTMPVALAALSAGGHLRVGMEDTLTYAPGRPVRDNAELVERAAELSRLALRVPMTVEGARAMLNIKDRRTGVAA</sequence>
<evidence type="ECO:0000313" key="6">
    <source>
        <dbReference type="Proteomes" id="UP001596138"/>
    </source>
</evidence>
<evidence type="ECO:0000256" key="1">
    <source>
        <dbReference type="ARBA" id="ARBA00001947"/>
    </source>
</evidence>
<keyword evidence="3" id="KW-0479">Metal-binding</keyword>
<dbReference type="PANTHER" id="PTHR37418">
    <property type="entry name" value="3-KETO-5-AMINOHEXANOATE CLEAVAGE ENZYME-RELATED"/>
    <property type="match status" value="1"/>
</dbReference>
<dbReference type="Proteomes" id="UP001596138">
    <property type="component" value="Unassembled WGS sequence"/>
</dbReference>
<dbReference type="RefSeq" id="WP_386763580.1">
    <property type="nucleotide sequence ID" value="NZ_JBHSTI010000002.1"/>
</dbReference>
<dbReference type="PANTHER" id="PTHR37418:SF2">
    <property type="entry name" value="3-KETO-5-AMINOHEXANOATE CLEAVAGE ENZYME"/>
    <property type="match status" value="1"/>
</dbReference>
<gene>
    <name evidence="5" type="ORF">ACFQGU_01505</name>
</gene>
<reference evidence="6" key="1">
    <citation type="journal article" date="2019" name="Int. J. Syst. Evol. Microbiol.">
        <title>The Global Catalogue of Microorganisms (GCM) 10K type strain sequencing project: providing services to taxonomists for standard genome sequencing and annotation.</title>
        <authorList>
            <consortium name="The Broad Institute Genomics Platform"/>
            <consortium name="The Broad Institute Genome Sequencing Center for Infectious Disease"/>
            <person name="Wu L."/>
            <person name="Ma J."/>
        </authorList>
    </citation>
    <scope>NUCLEOTIDE SEQUENCE [LARGE SCALE GENOMIC DNA]</scope>
    <source>
        <strain evidence="6">CGMCC 4.7317</strain>
    </source>
</reference>
<dbReference type="SUPFAM" id="SSF51395">
    <property type="entry name" value="FMN-linked oxidoreductases"/>
    <property type="match status" value="1"/>
</dbReference>
<keyword evidence="6" id="KW-1185">Reference proteome</keyword>
<evidence type="ECO:0000256" key="4">
    <source>
        <dbReference type="ARBA" id="ARBA00022833"/>
    </source>
</evidence>
<dbReference type="EMBL" id="JBHSTI010000002">
    <property type="protein sequence ID" value="MFC6236537.1"/>
    <property type="molecule type" value="Genomic_DNA"/>
</dbReference>
<dbReference type="Gene3D" id="3.20.20.70">
    <property type="entry name" value="Aldolase class I"/>
    <property type="match status" value="1"/>
</dbReference>
<evidence type="ECO:0000256" key="2">
    <source>
        <dbReference type="ARBA" id="ARBA00022679"/>
    </source>
</evidence>
<dbReference type="InterPro" id="IPR008567">
    <property type="entry name" value="BKACE"/>
</dbReference>
<proteinExistence type="predicted"/>
<protein>
    <submittedName>
        <fullName evidence="5">3-keto-5-aminohexanoate cleavage protein</fullName>
    </submittedName>
</protein>
<evidence type="ECO:0000313" key="5">
    <source>
        <dbReference type="EMBL" id="MFC6236537.1"/>
    </source>
</evidence>
<comment type="caution">
    <text evidence="5">The sequence shown here is derived from an EMBL/GenBank/DDBJ whole genome shotgun (WGS) entry which is preliminary data.</text>
</comment>
<dbReference type="Pfam" id="PF05853">
    <property type="entry name" value="BKACE"/>
    <property type="match status" value="1"/>
</dbReference>
<name>A0ABW1SVW9_9ACTN</name>
<keyword evidence="2" id="KW-0808">Transferase</keyword>
<keyword evidence="4" id="KW-0862">Zinc</keyword>
<accession>A0ABW1SVW9</accession>
<organism evidence="5 6">
    <name type="scientific">Longivirga aurantiaca</name>
    <dbReference type="NCBI Taxonomy" id="1837743"/>
    <lineage>
        <taxon>Bacteria</taxon>
        <taxon>Bacillati</taxon>
        <taxon>Actinomycetota</taxon>
        <taxon>Actinomycetes</taxon>
        <taxon>Sporichthyales</taxon>
        <taxon>Sporichthyaceae</taxon>
        <taxon>Longivirga</taxon>
    </lineage>
</organism>